<evidence type="ECO:0000256" key="1">
    <source>
        <dbReference type="ARBA" id="ARBA00004202"/>
    </source>
</evidence>
<protein>
    <submittedName>
        <fullName evidence="8">Glycosyltransferase, group 2 family protein</fullName>
        <ecNumber evidence="8">2.4.-.-</ecNumber>
    </submittedName>
</protein>
<dbReference type="InterPro" id="IPR043149">
    <property type="entry name" value="TagF_N"/>
</dbReference>
<gene>
    <name evidence="8" type="ORF">HMPREF0623_1046</name>
</gene>
<reference evidence="8" key="1">
    <citation type="submission" date="2010-07" db="EMBL/GenBank/DDBJ databases">
        <authorList>
            <person name="Muzny D."/>
            <person name="Qin X."/>
            <person name="Deng J."/>
            <person name="Jiang H."/>
            <person name="Liu Y."/>
            <person name="Qu J."/>
            <person name="Song X.-Z."/>
            <person name="Zhang L."/>
            <person name="Thornton R."/>
            <person name="Coyle M."/>
            <person name="Francisco L."/>
            <person name="Jackson L."/>
            <person name="Javaid M."/>
            <person name="Korchina V."/>
            <person name="Kovar C."/>
            <person name="Mata R."/>
            <person name="Mathew T."/>
            <person name="Ngo R."/>
            <person name="Nguyen L."/>
            <person name="Nguyen N."/>
            <person name="Okwuonu G."/>
            <person name="Ongeri F."/>
            <person name="Pham C."/>
            <person name="Simmons D."/>
            <person name="Wilczek-Boney K."/>
            <person name="Hale W."/>
            <person name="Jakkamsetti A."/>
            <person name="Pham P."/>
            <person name="Ruth R."/>
            <person name="San Lucas F."/>
            <person name="Warren J."/>
            <person name="Zhang J."/>
            <person name="Zhao Z."/>
            <person name="Zhou C."/>
            <person name="Zhu D."/>
            <person name="Lee S."/>
            <person name="Bess C."/>
            <person name="Blankenburg K."/>
            <person name="Forbes L."/>
            <person name="Fu Q."/>
            <person name="Gubbala S."/>
            <person name="Hirani K."/>
            <person name="Jayaseelan J.C."/>
            <person name="Lara F."/>
            <person name="Munidasa M."/>
            <person name="Palculict T."/>
            <person name="Patil S."/>
            <person name="Pu L.-L."/>
            <person name="Saada N."/>
            <person name="Tang L."/>
            <person name="Weissenberger G."/>
            <person name="Zhu Y."/>
            <person name="Hemphill L."/>
            <person name="Shang Y."/>
            <person name="Youmans B."/>
            <person name="Ayvaz T."/>
            <person name="Ross M."/>
            <person name="Santibanez J."/>
            <person name="Aqrawi P."/>
            <person name="Gross S."/>
            <person name="Joshi V."/>
            <person name="Fowler G."/>
            <person name="Nazareth L."/>
            <person name="Reid J."/>
            <person name="Worley K."/>
            <person name="Petrosino J."/>
            <person name="Highlander S."/>
            <person name="Gibbs R."/>
        </authorList>
    </citation>
    <scope>NUCLEOTIDE SEQUENCE [LARGE SCALE GENOMIC DNA]</scope>
    <source>
        <strain evidence="8">DSM 20284</strain>
    </source>
</reference>
<dbReference type="InterPro" id="IPR001173">
    <property type="entry name" value="Glyco_trans_2-like"/>
</dbReference>
<sequence length="1665" mass="191765">MRRIAVKREFVRGKLSIIVPCYKVEDYIKECLDSLANQTYKDIEVIMVDDGSPDNTGAILDEYDSKYPTFTAVHTPNGGLSAARNAGLDYVTGEFLAFVDSDDVVPKNAYEKLVGSLLQTGSDLASGFVNRFNSKKVYPSVLHEKAIPETLLQTNINVNTNLVYDTTAWNKVYKAEIFIGNGLRYPEGLTYEDIPVSMRYHLLAKSVDVIAEDTYHWRVREGANQSITQQRANFQLFWDRMQTLEMARKSILELGGSPELKEAFNFKVLDMDIPLYLNGFQNASEETLFKFQRDLVKFLRNYDLSVIKELSIRKQIQYYALLNGDFPDFKRYGYQYKKIGEIVGDHGRYRYINKALRPELAEKIELTKGAVEGKSKVDRVYWENDQAIVEGRCFISQIAKFEKSNFAFDAHIRNTHSHQSTNIEVIDKKKTKRRRIFWGTTYYAFKLAINVKDVLAQIGAGRWVIDLIATDLDLTITTPVGSPVRRRNALLTPERIASGTEEYVINNDFNRAWNLFFDVQPKMQNHILAGNLPLVKDFKLTDKNILTFDFLTDKNLIDPLFMFSYGKDERYASRVELIQEERDCFKYRISFDCNDLENGITSGRLYLYNATNMGRYQFRFSLNEQVFTLTNGSCKARVDVSSSLRGVHLIFEKNSAKVENYTLVNGVLQLTFSVSSKLINDLTSKVQFLMISTDAKESYDAFEVNPLTNDRFEVNIKFSDGKKPLFKSGYYNFFVDIAGDENNVRIPILMADYQSRNILQISRFKNLKLKLQVNDVGRFQIGLLQQWDWIDNSVRKRKVAYYIAYPLMRLLPLSSKTVVLESFWGRSFDDNPRAIYEYWQKAHPEYKFIWPVTDLSTKVSGQGKVIRRGSFKYWYYLATAKYFIQNTNFPNSYVKRRGQVEVETLHGTFMKKMGLEEPSMRNSTAKGQRNFMKRNRRWDYLISPSAYMDRVGANAFDFKNEVLSVGFPRNDELINNNNPEFIKNLKLNIGIPLDKKVVLYAPTYRQAGKLDFEMDLKVMQDKLADDYVVLVRLHHLVANAIDIHEFEGFAYDLSAYPNIADLYLIADVLITDYSSVMFDYGYLKRPMIFFAYDLDWYLDDSNRGVYLDYVKTVPGPIARSTEQIIHYLQKPDKLEAEYGSKLEWFYNEFCTYGRDGDASKNTVEQVINNNITRDNGEKGFFTSKLARALGVTSLEMGALNLFGQFLKRSKLIVFENNGGRATDSDPRALYEYLKAHPNGYKLLWLASADQTERFRSAALPYVIKKSLKGIVARARASFYITNSEVAVNWKKPRGMKVIQTGNGSPLKKVGTDLSSDFIPGQSIYQYQKNQVIEGRKWDYLLAGNATAADLQKNAFRLGDNQIVMSGLPRIDQLLDMDSTKREKIRQELGITATKRVILYEPTWRDDEIVYVDQYGMESKVDFEKLSRSLPKDVVVLVKFHPLITSGRPKFKKLDNIIDVSDWQSNVELLAVADLLVTDYSSVLFDFAVTNKPMIFMAPDLEEYQDYVRGLYVEDYEEFVPGPVVRSTAELLEAINSWISADPKWRDYQRKVEKFNQEYNSWNDGRSAQKAMNYVFNRSCYSVEKISNPVESIKLKDATLLWSGVYGQKDTQFLGNFDIAQADAVTFTVLETRVLEDPINKTLVGAKFFKIKIADKFVWVSEHSAE</sequence>
<name>E0NGJ9_PEDAC</name>
<dbReference type="CDD" id="cd00761">
    <property type="entry name" value="Glyco_tranf_GTA_type"/>
    <property type="match status" value="1"/>
</dbReference>
<evidence type="ECO:0000259" key="7">
    <source>
        <dbReference type="Pfam" id="PF00535"/>
    </source>
</evidence>
<evidence type="ECO:0000256" key="2">
    <source>
        <dbReference type="ARBA" id="ARBA00010488"/>
    </source>
</evidence>
<dbReference type="InterPro" id="IPR029044">
    <property type="entry name" value="Nucleotide-diphossugar_trans"/>
</dbReference>
<dbReference type="eggNOG" id="COG1887">
    <property type="taxonomic scope" value="Bacteria"/>
</dbReference>
<dbReference type="EC" id="2.4.-.-" evidence="8"/>
<keyword evidence="4 8" id="KW-0808">Transferase</keyword>
<evidence type="ECO:0000256" key="3">
    <source>
        <dbReference type="ARBA" id="ARBA00022475"/>
    </source>
</evidence>
<keyword evidence="3" id="KW-1003">Cell membrane</keyword>
<dbReference type="Gene3D" id="3.40.50.12580">
    <property type="match status" value="2"/>
</dbReference>
<keyword evidence="9" id="KW-1185">Reference proteome</keyword>
<dbReference type="PANTHER" id="PTHR37316">
    <property type="entry name" value="TEICHOIC ACID GLYCEROL-PHOSPHATE PRIMASE"/>
    <property type="match status" value="1"/>
</dbReference>
<dbReference type="EMBL" id="AEEG01000004">
    <property type="protein sequence ID" value="EFL95309.1"/>
    <property type="molecule type" value="Genomic_DNA"/>
</dbReference>
<dbReference type="eggNOG" id="COG0463">
    <property type="taxonomic scope" value="Bacteria"/>
</dbReference>
<comment type="similarity">
    <text evidence="2">Belongs to the CDP-glycerol glycerophosphotransferase family.</text>
</comment>
<dbReference type="PANTHER" id="PTHR37316:SF3">
    <property type="entry name" value="TEICHOIC ACID GLYCEROL-PHOSPHATE TRANSFERASE"/>
    <property type="match status" value="1"/>
</dbReference>
<evidence type="ECO:0000313" key="9">
    <source>
        <dbReference type="Proteomes" id="UP000004470"/>
    </source>
</evidence>
<evidence type="ECO:0000256" key="5">
    <source>
        <dbReference type="ARBA" id="ARBA00022944"/>
    </source>
</evidence>
<accession>E0NGJ9</accession>
<dbReference type="GO" id="GO:0047355">
    <property type="term" value="F:CDP-glycerol glycerophosphotransferase activity"/>
    <property type="evidence" value="ECO:0007669"/>
    <property type="project" value="InterPro"/>
</dbReference>
<keyword evidence="6" id="KW-0472">Membrane</keyword>
<dbReference type="SUPFAM" id="SSF53448">
    <property type="entry name" value="Nucleotide-diphospho-sugar transferases"/>
    <property type="match status" value="1"/>
</dbReference>
<dbReference type="SUPFAM" id="SSF53756">
    <property type="entry name" value="UDP-Glycosyltransferase/glycogen phosphorylase"/>
    <property type="match status" value="2"/>
</dbReference>
<evidence type="ECO:0000256" key="4">
    <source>
        <dbReference type="ARBA" id="ARBA00022679"/>
    </source>
</evidence>
<feature type="domain" description="Glycosyltransferase 2-like" evidence="7">
    <location>
        <begin position="16"/>
        <end position="167"/>
    </location>
</feature>
<dbReference type="GO" id="GO:0005886">
    <property type="term" value="C:plasma membrane"/>
    <property type="evidence" value="ECO:0007669"/>
    <property type="project" value="UniProtKB-SubCell"/>
</dbReference>
<dbReference type="CAZy" id="GT2">
    <property type="family name" value="Glycosyltransferase Family 2"/>
</dbReference>
<dbReference type="InterPro" id="IPR007554">
    <property type="entry name" value="Glycerophosphate_synth"/>
</dbReference>
<organism evidence="8 9">
    <name type="scientific">Pediococcus acidilactici DSM 20284</name>
    <dbReference type="NCBI Taxonomy" id="862514"/>
    <lineage>
        <taxon>Bacteria</taxon>
        <taxon>Bacillati</taxon>
        <taxon>Bacillota</taxon>
        <taxon>Bacilli</taxon>
        <taxon>Lactobacillales</taxon>
        <taxon>Lactobacillaceae</taxon>
        <taxon>Pediococcus</taxon>
        <taxon>Pediococcus acidilactici group</taxon>
    </lineage>
</organism>
<dbReference type="InterPro" id="IPR043148">
    <property type="entry name" value="TagF_C"/>
</dbReference>
<dbReference type="Pfam" id="PF04464">
    <property type="entry name" value="Glyphos_transf"/>
    <property type="match status" value="2"/>
</dbReference>
<keyword evidence="8" id="KW-0328">Glycosyltransferase</keyword>
<evidence type="ECO:0000256" key="6">
    <source>
        <dbReference type="ARBA" id="ARBA00023136"/>
    </source>
</evidence>
<dbReference type="GO" id="GO:0016757">
    <property type="term" value="F:glycosyltransferase activity"/>
    <property type="evidence" value="ECO:0007669"/>
    <property type="project" value="UniProtKB-KW"/>
</dbReference>
<dbReference type="Proteomes" id="UP000004470">
    <property type="component" value="Unassembled WGS sequence"/>
</dbReference>
<comment type="subcellular location">
    <subcellularLocation>
        <location evidence="1">Cell membrane</location>
        <topology evidence="1">Peripheral membrane protein</topology>
    </subcellularLocation>
</comment>
<evidence type="ECO:0000313" key="8">
    <source>
        <dbReference type="EMBL" id="EFL95309.1"/>
    </source>
</evidence>
<dbReference type="Pfam" id="PF00535">
    <property type="entry name" value="Glycos_transf_2"/>
    <property type="match status" value="1"/>
</dbReference>
<dbReference type="Gene3D" id="3.90.550.10">
    <property type="entry name" value="Spore Coat Polysaccharide Biosynthesis Protein SpsA, Chain A"/>
    <property type="match status" value="1"/>
</dbReference>
<proteinExistence type="inferred from homology"/>
<dbReference type="HOGENOM" id="CLU_003394_1_0_9"/>
<dbReference type="Gene3D" id="3.40.50.11820">
    <property type="match status" value="2"/>
</dbReference>
<comment type="caution">
    <text evidence="8">The sequence shown here is derived from an EMBL/GenBank/DDBJ whole genome shotgun (WGS) entry which is preliminary data.</text>
</comment>
<dbReference type="GO" id="GO:0019350">
    <property type="term" value="P:teichoic acid biosynthetic process"/>
    <property type="evidence" value="ECO:0007669"/>
    <property type="project" value="UniProtKB-KW"/>
</dbReference>
<dbReference type="InterPro" id="IPR051612">
    <property type="entry name" value="Teichoic_Acid_Biosynth"/>
</dbReference>
<keyword evidence="5" id="KW-0777">Teichoic acid biosynthesis</keyword>